<accession>A0ABT8WSD0</accession>
<dbReference type="Proteomes" id="UP001176806">
    <property type="component" value="Unassembled WGS sequence"/>
</dbReference>
<dbReference type="Pfam" id="PF00078">
    <property type="entry name" value="RVT_1"/>
    <property type="match status" value="1"/>
</dbReference>
<dbReference type="CDD" id="cd01646">
    <property type="entry name" value="RT_Bac_retron_I"/>
    <property type="match status" value="1"/>
</dbReference>
<dbReference type="RefSeq" id="WP_303303357.1">
    <property type="nucleotide sequence ID" value="NZ_BAABDA010000004.1"/>
</dbReference>
<evidence type="ECO:0000259" key="1">
    <source>
        <dbReference type="PROSITE" id="PS50878"/>
    </source>
</evidence>
<proteinExistence type="predicted"/>
<dbReference type="PROSITE" id="PS50878">
    <property type="entry name" value="RT_POL"/>
    <property type="match status" value="1"/>
</dbReference>
<evidence type="ECO:0000313" key="3">
    <source>
        <dbReference type="Proteomes" id="UP001176806"/>
    </source>
</evidence>
<name>A0ABT8WSD0_9FLAO</name>
<keyword evidence="3" id="KW-1185">Reference proteome</keyword>
<organism evidence="2 3">
    <name type="scientific">Flavivirga jejuensis</name>
    <dbReference type="NCBI Taxonomy" id="870487"/>
    <lineage>
        <taxon>Bacteria</taxon>
        <taxon>Pseudomonadati</taxon>
        <taxon>Bacteroidota</taxon>
        <taxon>Flavobacteriia</taxon>
        <taxon>Flavobacteriales</taxon>
        <taxon>Flavobacteriaceae</taxon>
        <taxon>Flavivirga</taxon>
    </lineage>
</organism>
<comment type="caution">
    <text evidence="2">The sequence shown here is derived from an EMBL/GenBank/DDBJ whole genome shotgun (WGS) entry which is preliminary data.</text>
</comment>
<keyword evidence="2" id="KW-0808">Transferase</keyword>
<reference evidence="2" key="1">
    <citation type="submission" date="2023-07" db="EMBL/GenBank/DDBJ databases">
        <title>Two novel species in the genus Flavivirga.</title>
        <authorList>
            <person name="Kwon K."/>
        </authorList>
    </citation>
    <scope>NUCLEOTIDE SEQUENCE</scope>
    <source>
        <strain evidence="2">KACC 14158</strain>
    </source>
</reference>
<dbReference type="InterPro" id="IPR000477">
    <property type="entry name" value="RT_dom"/>
</dbReference>
<dbReference type="GO" id="GO:0003964">
    <property type="term" value="F:RNA-directed DNA polymerase activity"/>
    <property type="evidence" value="ECO:0007669"/>
    <property type="project" value="UniProtKB-KW"/>
</dbReference>
<gene>
    <name evidence="2" type="primary">drt3a</name>
    <name evidence="2" type="ORF">Q4Q40_18000</name>
</gene>
<keyword evidence="2" id="KW-0548">Nucleotidyltransferase</keyword>
<dbReference type="EMBL" id="JAUOEL010000007">
    <property type="protein sequence ID" value="MDO5976096.1"/>
    <property type="molecule type" value="Genomic_DNA"/>
</dbReference>
<protein>
    <submittedName>
        <fullName evidence="2">Antiviral reverse transcriptase Drt3a</fullName>
    </submittedName>
</protein>
<dbReference type="NCBIfam" id="NF041747">
    <property type="entry name" value="Drt3a"/>
    <property type="match status" value="1"/>
</dbReference>
<keyword evidence="2" id="KW-0695">RNA-directed DNA polymerase</keyword>
<evidence type="ECO:0000313" key="2">
    <source>
        <dbReference type="EMBL" id="MDO5976096.1"/>
    </source>
</evidence>
<sequence>MLNQSFNVSDLLRLITFDDYKKYDGFGENRIKTIDTLTEISGKINSDNYIVSSINKILNDSNEIFSLSNVEDDFALRKINDSIKRFYKVKQADRNLIVNQIIILLQEAVPMSIIKLDSKKFYESIDRKWILNKLKDDALLSTRAINILEDFFELSEFSLFTGLPRGIGISATLSELYLRDFDRKVNRLDGVYYYARYVDDIILFTTKNPLEIIEEIKEKELLRTPLLFNDKKNKIF</sequence>
<feature type="domain" description="Reverse transcriptase" evidence="1">
    <location>
        <begin position="1"/>
        <end position="236"/>
    </location>
</feature>